<evidence type="ECO:0000256" key="1">
    <source>
        <dbReference type="ARBA" id="ARBA00005702"/>
    </source>
</evidence>
<dbReference type="Proteomes" id="UP000694381">
    <property type="component" value="Unassembled WGS sequence"/>
</dbReference>
<accession>A0A8C6W1K1</accession>
<feature type="region of interest" description="Disordered" evidence="3">
    <location>
        <begin position="151"/>
        <end position="196"/>
    </location>
</feature>
<sequence>MDLSYLHQKSEPATLDCTFASRNYFSTNQELDSLNQELNLNSLIEDLCLSVPEVTTETSVCTYESHPTSEPDLLQRLSKWSSNRSTLNWKNGAKYVQELQYVQLSNAYVKEKTSTALTTMGSAICRKLEDMRKSSTFRSFEELIRTIKSGVSGGRELGSDIPPSPGSGTDSHSSPGSGNDTASGVGDQLLPVLEPE</sequence>
<dbReference type="AlphaFoldDB" id="A0A8C6W1K1"/>
<proteinExistence type="inferred from homology"/>
<dbReference type="GO" id="GO:0005737">
    <property type="term" value="C:cytoplasm"/>
    <property type="evidence" value="ECO:0007669"/>
    <property type="project" value="TreeGrafter"/>
</dbReference>
<keyword evidence="2" id="KW-0175">Coiled coil</keyword>
<dbReference type="InterPro" id="IPR007327">
    <property type="entry name" value="TPD52"/>
</dbReference>
<dbReference type="OMA" id="GQDCFSS"/>
<comment type="similarity">
    <text evidence="1">Belongs to the TPD52 family.</text>
</comment>
<name>A0A8C6W1K1_NANGA</name>
<dbReference type="Ensembl" id="ENSNGAT00000000681.1">
    <property type="protein sequence ID" value="ENSNGAP00000000668.1"/>
    <property type="gene ID" value="ENSNGAG00000000507.1"/>
</dbReference>
<feature type="compositionally biased region" description="Polar residues" evidence="3">
    <location>
        <begin position="166"/>
        <end position="182"/>
    </location>
</feature>
<dbReference type="GeneTree" id="ENSGT00940000163110"/>
<evidence type="ECO:0000256" key="2">
    <source>
        <dbReference type="ARBA" id="ARBA00023054"/>
    </source>
</evidence>
<dbReference type="PANTHER" id="PTHR19307:SF5">
    <property type="entry name" value="TUMOR PROTEIN D55"/>
    <property type="match status" value="1"/>
</dbReference>
<dbReference type="PANTHER" id="PTHR19307">
    <property type="entry name" value="TUMOR PROTEIN D52"/>
    <property type="match status" value="1"/>
</dbReference>
<keyword evidence="5" id="KW-1185">Reference proteome</keyword>
<protein>
    <submittedName>
        <fullName evidence="4">Uncharacterized protein</fullName>
    </submittedName>
</protein>
<gene>
    <name evidence="4" type="primary">Tpd52l3</name>
</gene>
<evidence type="ECO:0000313" key="5">
    <source>
        <dbReference type="Proteomes" id="UP000694381"/>
    </source>
</evidence>
<organism evidence="4 5">
    <name type="scientific">Nannospalax galili</name>
    <name type="common">Northern Israeli blind subterranean mole rat</name>
    <name type="synonym">Spalax galili</name>
    <dbReference type="NCBI Taxonomy" id="1026970"/>
    <lineage>
        <taxon>Eukaryota</taxon>
        <taxon>Metazoa</taxon>
        <taxon>Chordata</taxon>
        <taxon>Craniata</taxon>
        <taxon>Vertebrata</taxon>
        <taxon>Euteleostomi</taxon>
        <taxon>Mammalia</taxon>
        <taxon>Eutheria</taxon>
        <taxon>Euarchontoglires</taxon>
        <taxon>Glires</taxon>
        <taxon>Rodentia</taxon>
        <taxon>Myomorpha</taxon>
        <taxon>Muroidea</taxon>
        <taxon>Spalacidae</taxon>
        <taxon>Spalacinae</taxon>
        <taxon>Nannospalax</taxon>
    </lineage>
</organism>
<dbReference type="Pfam" id="PF04201">
    <property type="entry name" value="TPD52"/>
    <property type="match status" value="1"/>
</dbReference>
<evidence type="ECO:0000256" key="3">
    <source>
        <dbReference type="SAM" id="MobiDB-lite"/>
    </source>
</evidence>
<reference evidence="4" key="2">
    <citation type="submission" date="2025-09" db="UniProtKB">
        <authorList>
            <consortium name="Ensembl"/>
        </authorList>
    </citation>
    <scope>IDENTIFICATION</scope>
</reference>
<evidence type="ECO:0000313" key="4">
    <source>
        <dbReference type="Ensembl" id="ENSNGAP00000000668.1"/>
    </source>
</evidence>
<reference evidence="4" key="1">
    <citation type="submission" date="2025-08" db="UniProtKB">
        <authorList>
            <consortium name="Ensembl"/>
        </authorList>
    </citation>
    <scope>IDENTIFICATION</scope>
</reference>